<evidence type="ECO:0000313" key="1">
    <source>
        <dbReference type="EMBL" id="SCF18150.1"/>
    </source>
</evidence>
<evidence type="ECO:0000313" key="2">
    <source>
        <dbReference type="Proteomes" id="UP000199375"/>
    </source>
</evidence>
<name>A0A1C4YBV1_9ACTN</name>
<dbReference type="EMBL" id="FMCW01000040">
    <property type="protein sequence ID" value="SCF18150.1"/>
    <property type="molecule type" value="Genomic_DNA"/>
</dbReference>
<dbReference type="Proteomes" id="UP000199375">
    <property type="component" value="Unassembled WGS sequence"/>
</dbReference>
<protein>
    <submittedName>
        <fullName evidence="1">Uncharacterized protein</fullName>
    </submittedName>
</protein>
<proteinExistence type="predicted"/>
<gene>
    <name evidence="1" type="ORF">GA0070558_1401</name>
</gene>
<feature type="non-terminal residue" evidence="1">
    <location>
        <position position="1"/>
    </location>
</feature>
<sequence length="96" mass="10465">DPDRASFTIALHAARDQVIHAAGVIAGTVTDLIGRIGRLVLDQLLPERRLRVNARTVKRAISKYNARGPNIDRRTYQATISLNILAGPVLTTSPEP</sequence>
<organism evidence="1 2">
    <name type="scientific">Micromonospora haikouensis</name>
    <dbReference type="NCBI Taxonomy" id="686309"/>
    <lineage>
        <taxon>Bacteria</taxon>
        <taxon>Bacillati</taxon>
        <taxon>Actinomycetota</taxon>
        <taxon>Actinomycetes</taxon>
        <taxon>Micromonosporales</taxon>
        <taxon>Micromonosporaceae</taxon>
        <taxon>Micromonospora</taxon>
    </lineage>
</organism>
<accession>A0A1C4YBV1</accession>
<dbReference type="AlphaFoldDB" id="A0A1C4YBV1"/>
<reference evidence="1 2" key="1">
    <citation type="submission" date="2016-06" db="EMBL/GenBank/DDBJ databases">
        <authorList>
            <person name="Kjaerup R.B."/>
            <person name="Dalgaard T.S."/>
            <person name="Juul-Madsen H.R."/>
        </authorList>
    </citation>
    <scope>NUCLEOTIDE SEQUENCE [LARGE SCALE GENOMIC DNA]</scope>
    <source>
        <strain evidence="1 2">DSM 45626</strain>
    </source>
</reference>